<feature type="region of interest" description="Disordered" evidence="5">
    <location>
        <begin position="73"/>
        <end position="101"/>
    </location>
</feature>
<proteinExistence type="inferred from homology"/>
<reference evidence="7 8" key="1">
    <citation type="journal article" date="2010" name="Nature">
        <title>Genome sequencing and analysis of the model grass Brachypodium distachyon.</title>
        <authorList>
            <consortium name="International Brachypodium Initiative"/>
        </authorList>
    </citation>
    <scope>NUCLEOTIDE SEQUENCE [LARGE SCALE GENOMIC DNA]</scope>
    <source>
        <strain evidence="7">Bd21</strain>
        <strain evidence="8">cv. Bd21</strain>
    </source>
</reference>
<dbReference type="PANTHER" id="PTHR45868:SF14">
    <property type="entry name" value="OS08G0205500 PROTEIN"/>
    <property type="match status" value="1"/>
</dbReference>
<evidence type="ECO:0000313" key="8">
    <source>
        <dbReference type="EnsemblPlants" id="KQJ84596"/>
    </source>
</evidence>
<reference evidence="8" key="3">
    <citation type="submission" date="2018-08" db="UniProtKB">
        <authorList>
            <consortium name="EnsemblPlants"/>
        </authorList>
    </citation>
    <scope>IDENTIFICATION</scope>
    <source>
        <strain evidence="8">cv. Bd21</strain>
    </source>
</reference>
<evidence type="ECO:0000313" key="7">
    <source>
        <dbReference type="EMBL" id="KQJ84596.1"/>
    </source>
</evidence>
<evidence type="ECO:0000256" key="5">
    <source>
        <dbReference type="SAM" id="MobiDB-lite"/>
    </source>
</evidence>
<dbReference type="GO" id="GO:0046872">
    <property type="term" value="F:metal ion binding"/>
    <property type="evidence" value="ECO:0007669"/>
    <property type="project" value="UniProtKB-KW"/>
</dbReference>
<dbReference type="Proteomes" id="UP000008810">
    <property type="component" value="Chromosome 5"/>
</dbReference>
<evidence type="ECO:0000256" key="1">
    <source>
        <dbReference type="ARBA" id="ARBA00022481"/>
    </source>
</evidence>
<dbReference type="RefSeq" id="XP_014751253.1">
    <property type="nucleotide sequence ID" value="XM_014895767.2"/>
</dbReference>
<protein>
    <recommendedName>
        <fullName evidence="6">HMA domain-containing protein</fullName>
    </recommendedName>
</protein>
<keyword evidence="9" id="KW-1185">Reference proteome</keyword>
<keyword evidence="3" id="KW-0449">Lipoprotein</keyword>
<dbReference type="EnsemblPlants" id="KQJ84596">
    <property type="protein sequence ID" value="KQJ84596"/>
    <property type="gene ID" value="BRADI_5g21790v3"/>
</dbReference>
<organism evidence="7">
    <name type="scientific">Brachypodium distachyon</name>
    <name type="common">Purple false brome</name>
    <name type="synonym">Trachynia distachya</name>
    <dbReference type="NCBI Taxonomy" id="15368"/>
    <lineage>
        <taxon>Eukaryota</taxon>
        <taxon>Viridiplantae</taxon>
        <taxon>Streptophyta</taxon>
        <taxon>Embryophyta</taxon>
        <taxon>Tracheophyta</taxon>
        <taxon>Spermatophyta</taxon>
        <taxon>Magnoliopsida</taxon>
        <taxon>Liliopsida</taxon>
        <taxon>Poales</taxon>
        <taxon>Poaceae</taxon>
        <taxon>BOP clade</taxon>
        <taxon>Pooideae</taxon>
        <taxon>Stipodae</taxon>
        <taxon>Brachypodieae</taxon>
        <taxon>Brachypodium</taxon>
    </lineage>
</organism>
<dbReference type="GeneID" id="104581295"/>
<dbReference type="Gramene" id="KQJ84596">
    <property type="protein sequence ID" value="KQJ84596"/>
    <property type="gene ID" value="BRADI_5g21790v3"/>
</dbReference>
<dbReference type="InterPro" id="IPR006121">
    <property type="entry name" value="HMA_dom"/>
</dbReference>
<accession>A0A0Q3EDR9</accession>
<feature type="region of interest" description="Disordered" evidence="5">
    <location>
        <begin position="135"/>
        <end position="190"/>
    </location>
</feature>
<feature type="compositionally biased region" description="Basic and acidic residues" evidence="5">
    <location>
        <begin position="148"/>
        <end position="171"/>
    </location>
</feature>
<evidence type="ECO:0000256" key="4">
    <source>
        <dbReference type="ARBA" id="ARBA00024045"/>
    </source>
</evidence>
<dbReference type="STRING" id="15368.A0A0Q3EDR9"/>
<evidence type="ECO:0000256" key="3">
    <source>
        <dbReference type="ARBA" id="ARBA00023289"/>
    </source>
</evidence>
<reference evidence="7" key="2">
    <citation type="submission" date="2017-06" db="EMBL/GenBank/DDBJ databases">
        <title>WGS assembly of Brachypodium distachyon.</title>
        <authorList>
            <consortium name="The International Brachypodium Initiative"/>
            <person name="Lucas S."/>
            <person name="Harmon-Smith M."/>
            <person name="Lail K."/>
            <person name="Tice H."/>
            <person name="Grimwood J."/>
            <person name="Bruce D."/>
            <person name="Barry K."/>
            <person name="Shu S."/>
            <person name="Lindquist E."/>
            <person name="Wang M."/>
            <person name="Pitluck S."/>
            <person name="Vogel J.P."/>
            <person name="Garvin D.F."/>
            <person name="Mockler T.C."/>
            <person name="Schmutz J."/>
            <person name="Rokhsar D."/>
            <person name="Bevan M.W."/>
        </authorList>
    </citation>
    <scope>NUCLEOTIDE SEQUENCE</scope>
    <source>
        <strain evidence="7">Bd21</strain>
    </source>
</reference>
<keyword evidence="2" id="KW-0479">Metal-binding</keyword>
<dbReference type="EMBL" id="CM000884">
    <property type="protein sequence ID" value="KQJ84596.1"/>
    <property type="molecule type" value="Genomic_DNA"/>
</dbReference>
<dbReference type="PROSITE" id="PS50846">
    <property type="entry name" value="HMA_2"/>
    <property type="match status" value="1"/>
</dbReference>
<dbReference type="InterPro" id="IPR036163">
    <property type="entry name" value="HMA_dom_sf"/>
</dbReference>
<dbReference type="SUPFAM" id="SSF55008">
    <property type="entry name" value="HMA, heavy metal-associated domain"/>
    <property type="match status" value="1"/>
</dbReference>
<evidence type="ECO:0000313" key="9">
    <source>
        <dbReference type="Proteomes" id="UP000008810"/>
    </source>
</evidence>
<keyword evidence="1" id="KW-0488">Methylation</keyword>
<dbReference type="OrthoDB" id="689350at2759"/>
<dbReference type="Gene3D" id="3.30.70.100">
    <property type="match status" value="1"/>
</dbReference>
<sequence length="276" mass="29691">MAKEEELKRVELKVNVSCCEGCRRKVMRAMSLKGVLRTEIHPSLERVTVVGNVDAQVLVRKLAKVGKIAEPVSAAAQSLPPKRRDADGDGHGGAGNVDKPAMAMALVPASVGEKTSKRKDDDGCKVDTGAAVASNKKECSKCAHQQGKRKDDDAGDRGKKAVSKDLEERDAFGGAGKGKPSSPEHEVAQQQYYHRAEPPSMAVPVQYVPAMPYYAAANVAAAPGYYGGGGGYYAMPPPPPVAMPWRPEQQQLRPQQPSRFDVDYFNEDNAVGCRVM</sequence>
<dbReference type="CDD" id="cd00371">
    <property type="entry name" value="HMA"/>
    <property type="match status" value="1"/>
</dbReference>
<name>A0A0Q3EDR9_BRADI</name>
<dbReference type="PANTHER" id="PTHR45868">
    <property type="entry name" value="HEAVY METAL-ASSOCIATED ISOPRENYLATED PLANT PROTEIN 33-RELATED"/>
    <property type="match status" value="1"/>
</dbReference>
<dbReference type="ExpressionAtlas" id="A0A0Q3EDR9">
    <property type="expression patterns" value="baseline"/>
</dbReference>
<evidence type="ECO:0000256" key="2">
    <source>
        <dbReference type="ARBA" id="ARBA00022723"/>
    </source>
</evidence>
<dbReference type="AlphaFoldDB" id="A0A0Q3EDR9"/>
<evidence type="ECO:0000259" key="6">
    <source>
        <dbReference type="PROSITE" id="PS50846"/>
    </source>
</evidence>
<keyword evidence="3" id="KW-0636">Prenylation</keyword>
<comment type="similarity">
    <text evidence="4">Belongs to the HIPP family.</text>
</comment>
<feature type="domain" description="HMA" evidence="6">
    <location>
        <begin position="7"/>
        <end position="70"/>
    </location>
</feature>
<gene>
    <name evidence="8" type="primary">LOC104581295</name>
    <name evidence="7" type="ORF">BRADI_5g21790v3</name>
</gene>
<dbReference type="KEGG" id="bdi:104581295"/>